<dbReference type="SUPFAM" id="SSF55874">
    <property type="entry name" value="ATPase domain of HSP90 chaperone/DNA topoisomerase II/histidine kinase"/>
    <property type="match status" value="1"/>
</dbReference>
<dbReference type="NCBIfam" id="TIGR00229">
    <property type="entry name" value="sensory_box"/>
    <property type="match status" value="7"/>
</dbReference>
<evidence type="ECO:0000259" key="7">
    <source>
        <dbReference type="PROSITE" id="PS50109"/>
    </source>
</evidence>
<dbReference type="SMART" id="SM00091">
    <property type="entry name" value="PAS"/>
    <property type="match status" value="7"/>
</dbReference>
<name>A0ABS9KJ21_9BACT</name>
<evidence type="ECO:0000259" key="10">
    <source>
        <dbReference type="PROSITE" id="PS50113"/>
    </source>
</evidence>
<dbReference type="SUPFAM" id="SSF55785">
    <property type="entry name" value="PYP-like sensor domain (PAS domain)"/>
    <property type="match status" value="8"/>
</dbReference>
<dbReference type="PROSITE" id="PS50109">
    <property type="entry name" value="HIS_KIN"/>
    <property type="match status" value="1"/>
</dbReference>
<dbReference type="SMART" id="SM00448">
    <property type="entry name" value="REC"/>
    <property type="match status" value="1"/>
</dbReference>
<dbReference type="Gene3D" id="3.40.50.2300">
    <property type="match status" value="1"/>
</dbReference>
<sequence>MTEPFRILLVEDNRDDVELLKIRLNKLDLEFNLDVVDQKNTFIDHLEEYQPDLIISDYNLPGFTGIEALELIRKYNNELPFILISGFIGEEKAVDSMLQGASDYVLKDNLERLGPAVKRELISYRKQKKTQKERDRAIRDLKERVKEQQCLYKISRLDDQKFSINELLQRSVSLIPAGWKYPEIAEASIEYDGEVYQTPNYSETDWYLTGNSDKIQSGNLKLKVVYLENRPVSDSGPFITEEQHLIESIVDLLSLKINRILDQEELERKQQLLEKTYDLAQIGNWEIDIVNTEIYWSSKTKEIHEVPEGFFPDIETGIEFYKEGKDRETIRRLINRAIEEGESFDVELRIITAKNNEKWIRVIGEPELDNGKYIRIFGSLQDIDERKRAEEEVHKREQRFRSLVNEGSDIIAIIDVDGNYKYVAPTKDRMQKMGREPQEFYDQSIYDVLHPDYHTRIKKSLHNISPGESIKIAPFQYKDKEDTWRWMESTVTNLTENPAINGYVTNSMDVTERIDQERKLREIVENSTNLFYRHDANHLITYLSPQSKEFLGCSPEKAKRMWTEFATDHPVNEKGIQKTEKAIETGIAQDPYELQLKKFDNEIIWVEVNEAPVVENGETVAIVGSLTDITARKEYEEKLEKLSLVASKTTDVIIMTDADEKVTWVNDAYEKLTKYSMEESLGKIPSDFLQGPGTDPETKKIIQEAIDARESVQETILNYDKYGNEYWLDMKIDPLFEDGECTGFIAIERDVTLRRRAYEKLVATEQKLREIVEHSTNLFFKHDVNHQLEYISPQSFDFIGLKPEEAMNKWMDHVTDHPANEIGFRKKIKAIETGKPQGSYELQFKHADGGIIWARVHEAPVLENGETVAIVGSLTDITDQKKYEEKLEELSLVAAKTTDIIIMTDENDKVTWVNKAFEQKMGYSLEESVGKTPGELLRGENTDDKIAKRVRNLKRKMESIHEVILNYTKEDHPVWLDMTADPIFDDDGNFKGYIAIDKDVTELVEQRRKLEESVERYEIVTQATSDTIWDADLVNNVTTYNSNIHEVFGYDIEQVDNTGDWWLSKVHPNDRERMHYLFKKALNSKRDRTQAEYRFRCKDGTYKYINDRAYIIADEDGKPIRIIGAMQDITKQKEENLWLKLLESAIANSNEAIAIIEEKTPQSPERNILYVNDAFEKMTGFSRDDALGNSLLSFMGNKTNRKEIVSTIQALDRGERCQLEIAYLDNTDQEKWAHISFAPVRDWAGKYSHWICIGRDVTERRNRINQLRDSLQEKETLLMEIHHRVKNNLAVVSSMMQLQAMEEGQDEILQKKLYDSVSRIRTMVTIHEMLYESGSFSKIDFSVNLRKLVSMIVDTIQIQADIDVEFECEEIELNVNQAIPSSLIVNEVITNSIKHAFKDRKKGLIKIELQKLDDEVIITIRDDGRGLPDNFNYKSLSSLGMQLIDVLSKQMDATYNYETVHENGTEFSIQFNKKEIKGIGNAYLV</sequence>
<dbReference type="Pfam" id="PF13426">
    <property type="entry name" value="PAS_9"/>
    <property type="match status" value="6"/>
</dbReference>
<feature type="domain" description="PAS" evidence="9">
    <location>
        <begin position="764"/>
        <end position="809"/>
    </location>
</feature>
<dbReference type="PROSITE" id="PS50110">
    <property type="entry name" value="RESPONSE_REGULATORY"/>
    <property type="match status" value="1"/>
</dbReference>
<dbReference type="PROSITE" id="PS50112">
    <property type="entry name" value="PAS"/>
    <property type="match status" value="7"/>
</dbReference>
<dbReference type="Gene3D" id="3.30.565.10">
    <property type="entry name" value="Histidine kinase-like ATPase, C-terminal domain"/>
    <property type="match status" value="1"/>
</dbReference>
<evidence type="ECO:0000313" key="11">
    <source>
        <dbReference type="EMBL" id="MCG2590846.1"/>
    </source>
</evidence>
<comment type="catalytic activity">
    <reaction evidence="1">
        <text>ATP + protein L-histidine = ADP + protein N-phospho-L-histidine.</text>
        <dbReference type="EC" id="2.7.13.3"/>
    </reaction>
</comment>
<feature type="modified residue" description="4-aspartylphosphate" evidence="6">
    <location>
        <position position="57"/>
    </location>
</feature>
<dbReference type="Gene3D" id="3.30.450.20">
    <property type="entry name" value="PAS domain"/>
    <property type="match status" value="8"/>
</dbReference>
<keyword evidence="3 6" id="KW-0597">Phosphoprotein</keyword>
<keyword evidence="4" id="KW-0808">Transferase</keyword>
<dbReference type="SUPFAM" id="SSF52172">
    <property type="entry name" value="CheY-like"/>
    <property type="match status" value="1"/>
</dbReference>
<feature type="domain" description="PAC" evidence="10">
    <location>
        <begin position="344"/>
        <end position="395"/>
    </location>
</feature>
<feature type="domain" description="PAS" evidence="9">
    <location>
        <begin position="1134"/>
        <end position="1215"/>
    </location>
</feature>
<dbReference type="PANTHER" id="PTHR43304:SF1">
    <property type="entry name" value="PAC DOMAIN-CONTAINING PROTEIN"/>
    <property type="match status" value="1"/>
</dbReference>
<dbReference type="SMART" id="SM00086">
    <property type="entry name" value="PAC"/>
    <property type="match status" value="8"/>
</dbReference>
<reference evidence="11" key="2">
    <citation type="submission" date="2024-05" db="EMBL/GenBank/DDBJ databases">
        <title>Rhodohalobacter halophilus gen. nov., sp. nov., a moderately halophilic member of the family Balneolaceae.</title>
        <authorList>
            <person name="Xia J."/>
        </authorList>
    </citation>
    <scope>NUCLEOTIDE SEQUENCE</scope>
    <source>
        <strain evidence="11">WB101</strain>
    </source>
</reference>
<evidence type="ECO:0000256" key="1">
    <source>
        <dbReference type="ARBA" id="ARBA00000085"/>
    </source>
</evidence>
<feature type="domain" description="PAC" evidence="10">
    <location>
        <begin position="590"/>
        <end position="641"/>
    </location>
</feature>
<dbReference type="CDD" id="cd00156">
    <property type="entry name" value="REC"/>
    <property type="match status" value="1"/>
</dbReference>
<dbReference type="InterPro" id="IPR000700">
    <property type="entry name" value="PAS-assoc_C"/>
</dbReference>
<evidence type="ECO:0000256" key="4">
    <source>
        <dbReference type="ARBA" id="ARBA00022679"/>
    </source>
</evidence>
<dbReference type="Proteomes" id="UP001165366">
    <property type="component" value="Unassembled WGS sequence"/>
</dbReference>
<keyword evidence="5" id="KW-0418">Kinase</keyword>
<dbReference type="PROSITE" id="PS50113">
    <property type="entry name" value="PAC"/>
    <property type="match status" value="7"/>
</dbReference>
<feature type="domain" description="PAS" evidence="9">
    <location>
        <begin position="516"/>
        <end position="557"/>
    </location>
</feature>
<dbReference type="InterPro" id="IPR001789">
    <property type="entry name" value="Sig_transdc_resp-reg_receiver"/>
</dbReference>
<dbReference type="InterPro" id="IPR005467">
    <property type="entry name" value="His_kinase_dom"/>
</dbReference>
<dbReference type="Pfam" id="PF00072">
    <property type="entry name" value="Response_reg"/>
    <property type="match status" value="1"/>
</dbReference>
<evidence type="ECO:0000256" key="5">
    <source>
        <dbReference type="ARBA" id="ARBA00022777"/>
    </source>
</evidence>
<feature type="domain" description="PAC" evidence="10">
    <location>
        <begin position="710"/>
        <end position="763"/>
    </location>
</feature>
<dbReference type="InterPro" id="IPR011495">
    <property type="entry name" value="Sig_transdc_His_kin_sub2_dim/P"/>
</dbReference>
<dbReference type="InterPro" id="IPR011006">
    <property type="entry name" value="CheY-like_superfamily"/>
</dbReference>
<feature type="domain" description="PAS" evidence="9">
    <location>
        <begin position="396"/>
        <end position="468"/>
    </location>
</feature>
<feature type="domain" description="PAC" evidence="10">
    <location>
        <begin position="838"/>
        <end position="889"/>
    </location>
</feature>
<organism evidence="11 12">
    <name type="scientific">Rhodohalobacter sulfatireducens</name>
    <dbReference type="NCBI Taxonomy" id="2911366"/>
    <lineage>
        <taxon>Bacteria</taxon>
        <taxon>Pseudomonadati</taxon>
        <taxon>Balneolota</taxon>
        <taxon>Balneolia</taxon>
        <taxon>Balneolales</taxon>
        <taxon>Balneolaceae</taxon>
        <taxon>Rhodohalobacter</taxon>
    </lineage>
</organism>
<dbReference type="PANTHER" id="PTHR43304">
    <property type="entry name" value="PHYTOCHROME-LIKE PROTEIN CPH1"/>
    <property type="match status" value="1"/>
</dbReference>
<feature type="domain" description="Response regulatory" evidence="8">
    <location>
        <begin position="6"/>
        <end position="122"/>
    </location>
</feature>
<evidence type="ECO:0000256" key="6">
    <source>
        <dbReference type="PROSITE-ProRule" id="PRU00169"/>
    </source>
</evidence>
<gene>
    <name evidence="11" type="ORF">L6773_19915</name>
</gene>
<dbReference type="EC" id="2.7.13.3" evidence="2"/>
<feature type="domain" description="PAC" evidence="10">
    <location>
        <begin position="1089"/>
        <end position="1141"/>
    </location>
</feature>
<dbReference type="RefSeq" id="WP_237856341.1">
    <property type="nucleotide sequence ID" value="NZ_JAKLWS010000046.1"/>
</dbReference>
<comment type="caution">
    <text evidence="11">The sequence shown here is derived from an EMBL/GenBank/DDBJ whole genome shotgun (WGS) entry which is preliminary data.</text>
</comment>
<feature type="domain" description="PAC" evidence="10">
    <location>
        <begin position="958"/>
        <end position="1012"/>
    </location>
</feature>
<dbReference type="InterPro" id="IPR001610">
    <property type="entry name" value="PAC"/>
</dbReference>
<dbReference type="InterPro" id="IPR000014">
    <property type="entry name" value="PAS"/>
</dbReference>
<feature type="domain" description="PAS" evidence="9">
    <location>
        <begin position="638"/>
        <end position="709"/>
    </location>
</feature>
<evidence type="ECO:0000259" key="9">
    <source>
        <dbReference type="PROSITE" id="PS50112"/>
    </source>
</evidence>
<feature type="domain" description="PAS" evidence="9">
    <location>
        <begin position="886"/>
        <end position="932"/>
    </location>
</feature>
<dbReference type="Pfam" id="PF07568">
    <property type="entry name" value="HisKA_2"/>
    <property type="match status" value="1"/>
</dbReference>
<feature type="domain" description="PAS" evidence="9">
    <location>
        <begin position="1013"/>
        <end position="1085"/>
    </location>
</feature>
<reference evidence="11" key="1">
    <citation type="submission" date="2022-01" db="EMBL/GenBank/DDBJ databases">
        <authorList>
            <person name="Wang Y."/>
        </authorList>
    </citation>
    <scope>NUCLEOTIDE SEQUENCE</scope>
    <source>
        <strain evidence="11">WB101</strain>
    </source>
</reference>
<dbReference type="CDD" id="cd00130">
    <property type="entry name" value="PAS"/>
    <property type="match status" value="6"/>
</dbReference>
<evidence type="ECO:0000259" key="8">
    <source>
        <dbReference type="PROSITE" id="PS50110"/>
    </source>
</evidence>
<evidence type="ECO:0000313" key="12">
    <source>
        <dbReference type="Proteomes" id="UP001165366"/>
    </source>
</evidence>
<dbReference type="InterPro" id="IPR035965">
    <property type="entry name" value="PAS-like_dom_sf"/>
</dbReference>
<dbReference type="InterPro" id="IPR003594">
    <property type="entry name" value="HATPase_dom"/>
</dbReference>
<dbReference type="InterPro" id="IPR036890">
    <property type="entry name" value="HATPase_C_sf"/>
</dbReference>
<dbReference type="Pfam" id="PF08447">
    <property type="entry name" value="PAS_3"/>
    <property type="match status" value="2"/>
</dbReference>
<feature type="domain" description="PAC" evidence="10">
    <location>
        <begin position="1217"/>
        <end position="1269"/>
    </location>
</feature>
<evidence type="ECO:0000256" key="3">
    <source>
        <dbReference type="ARBA" id="ARBA00022553"/>
    </source>
</evidence>
<dbReference type="EMBL" id="JAKLWS010000046">
    <property type="protein sequence ID" value="MCG2590846.1"/>
    <property type="molecule type" value="Genomic_DNA"/>
</dbReference>
<feature type="domain" description="Histidine kinase" evidence="7">
    <location>
        <begin position="1280"/>
        <end position="1475"/>
    </location>
</feature>
<keyword evidence="12" id="KW-1185">Reference proteome</keyword>
<dbReference type="SMART" id="SM00387">
    <property type="entry name" value="HATPase_c"/>
    <property type="match status" value="1"/>
</dbReference>
<dbReference type="Pfam" id="PF02518">
    <property type="entry name" value="HATPase_c"/>
    <property type="match status" value="1"/>
</dbReference>
<proteinExistence type="predicted"/>
<dbReference type="InterPro" id="IPR052162">
    <property type="entry name" value="Sensor_kinase/Photoreceptor"/>
</dbReference>
<dbReference type="Gene3D" id="2.10.70.100">
    <property type="match status" value="1"/>
</dbReference>
<dbReference type="InterPro" id="IPR013655">
    <property type="entry name" value="PAS_fold_3"/>
</dbReference>
<protein>
    <recommendedName>
        <fullName evidence="2">histidine kinase</fullName>
        <ecNumber evidence="2">2.7.13.3</ecNumber>
    </recommendedName>
</protein>
<evidence type="ECO:0000256" key="2">
    <source>
        <dbReference type="ARBA" id="ARBA00012438"/>
    </source>
</evidence>
<accession>A0ABS9KJ21</accession>